<dbReference type="SUPFAM" id="SSF53448">
    <property type="entry name" value="Nucleotide-diphospho-sugar transferases"/>
    <property type="match status" value="1"/>
</dbReference>
<comment type="caution">
    <text evidence="7">The sequence shown here is derived from an EMBL/GenBank/DDBJ whole genome shotgun (WGS) entry which is preliminary data.</text>
</comment>
<dbReference type="EC" id="2.4.1.149" evidence="7"/>
<evidence type="ECO:0000313" key="8">
    <source>
        <dbReference type="Proteomes" id="UP000596742"/>
    </source>
</evidence>
<comment type="subcellular location">
    <subcellularLocation>
        <location evidence="1">Membrane</location>
        <topology evidence="1">Single-pass type II membrane protein</topology>
    </subcellularLocation>
</comment>
<dbReference type="Proteomes" id="UP000596742">
    <property type="component" value="Unassembled WGS sequence"/>
</dbReference>
<keyword evidence="4" id="KW-1133">Transmembrane helix</keyword>
<evidence type="ECO:0000256" key="2">
    <source>
        <dbReference type="ARBA" id="ARBA00022692"/>
    </source>
</evidence>
<accession>A0A8B6CUY8</accession>
<dbReference type="GO" id="GO:0016020">
    <property type="term" value="C:membrane"/>
    <property type="evidence" value="ECO:0007669"/>
    <property type="project" value="UniProtKB-SubCell"/>
</dbReference>
<dbReference type="InterPro" id="IPR051292">
    <property type="entry name" value="Xyl/GlcA_transferase"/>
</dbReference>
<dbReference type="GO" id="GO:0008532">
    <property type="term" value="F:N-acetyllactosaminide beta-1,3-N-acetylglucosaminyltransferase activity"/>
    <property type="evidence" value="ECO:0007669"/>
    <property type="project" value="UniProtKB-EC"/>
</dbReference>
<dbReference type="GO" id="GO:0042285">
    <property type="term" value="F:xylosyltransferase activity"/>
    <property type="evidence" value="ECO:0007669"/>
    <property type="project" value="TreeGrafter"/>
</dbReference>
<evidence type="ECO:0000256" key="4">
    <source>
        <dbReference type="ARBA" id="ARBA00022989"/>
    </source>
</evidence>
<keyword evidence="8" id="KW-1185">Reference proteome</keyword>
<sequence>MDRLQMLETICRHWEGPISLALHMSDAEAQQFLRYAQESEVLMQRKNIGYHVVYRDGQYYPVNYLRNVALKQVNTPYVFLSDVDFLPMHGLYEYLKKALPLMDMENSKKALIVPAFETQRYRIDFPKSKAELLTQLDMGDLFTFRFHVWPKGHAQTNYAKWRISTQPYKVEWNHDFEPYIVVGKDIPKFDQRFVGFGWNKVSHIMELDVLEYEYYVLPNAFMIHMPHAPSFDIAKFRSSSNYRRCLKLLKAEFKRDLSLKHGLKALKYLSND</sequence>
<gene>
    <name evidence="7" type="ORF">MGAL_10B081328</name>
</gene>
<dbReference type="EMBL" id="UYJE01002405">
    <property type="protein sequence ID" value="VDI10480.1"/>
    <property type="molecule type" value="Genomic_DNA"/>
</dbReference>
<proteinExistence type="predicted"/>
<keyword evidence="7" id="KW-0328">Glycosyltransferase</keyword>
<dbReference type="AlphaFoldDB" id="A0A8B6CUY8"/>
<dbReference type="InterPro" id="IPR029044">
    <property type="entry name" value="Nucleotide-diphossugar_trans"/>
</dbReference>
<evidence type="ECO:0000313" key="7">
    <source>
        <dbReference type="EMBL" id="VDI10480.1"/>
    </source>
</evidence>
<keyword evidence="7" id="KW-0808">Transferase</keyword>
<dbReference type="FunFam" id="3.90.550.10:FF:000229">
    <property type="entry name" value="Glycosyltransferase-like protein LARGE"/>
    <property type="match status" value="1"/>
</dbReference>
<dbReference type="Pfam" id="PF13896">
    <property type="entry name" value="Glyco_transf_49"/>
    <property type="match status" value="1"/>
</dbReference>
<reference evidence="7" key="1">
    <citation type="submission" date="2018-11" db="EMBL/GenBank/DDBJ databases">
        <authorList>
            <person name="Alioto T."/>
            <person name="Alioto T."/>
        </authorList>
    </citation>
    <scope>NUCLEOTIDE SEQUENCE</scope>
</reference>
<keyword evidence="5" id="KW-0472">Membrane</keyword>
<dbReference type="OrthoDB" id="411524at2759"/>
<evidence type="ECO:0000256" key="3">
    <source>
        <dbReference type="ARBA" id="ARBA00022968"/>
    </source>
</evidence>
<evidence type="ECO:0000256" key="5">
    <source>
        <dbReference type="ARBA" id="ARBA00023136"/>
    </source>
</evidence>
<dbReference type="PANTHER" id="PTHR12270">
    <property type="entry name" value="GLYCOSYLTRANSFERASE-RELATED"/>
    <property type="match status" value="1"/>
</dbReference>
<dbReference type="PANTHER" id="PTHR12270:SF25">
    <property type="entry name" value="GLYCOSYLTRANSFERASE-LIKE PROTEIN LARGE"/>
    <property type="match status" value="1"/>
</dbReference>
<name>A0A8B6CUY8_MYTGA</name>
<evidence type="ECO:0000256" key="1">
    <source>
        <dbReference type="ARBA" id="ARBA00004606"/>
    </source>
</evidence>
<keyword evidence="3" id="KW-0735">Signal-anchor</keyword>
<evidence type="ECO:0000256" key="6">
    <source>
        <dbReference type="ARBA" id="ARBA00023180"/>
    </source>
</evidence>
<protein>
    <submittedName>
        <fullName evidence="7">N-acetyllactosaminide beta-1,3-N-acetylglucosaminyltransferase</fullName>
        <ecNumber evidence="7">2.4.1.149</ecNumber>
    </submittedName>
</protein>
<dbReference type="GO" id="GO:0035269">
    <property type="term" value="P:protein O-linked glycosylation via mannose"/>
    <property type="evidence" value="ECO:0007669"/>
    <property type="project" value="TreeGrafter"/>
</dbReference>
<organism evidence="7 8">
    <name type="scientific">Mytilus galloprovincialis</name>
    <name type="common">Mediterranean mussel</name>
    <dbReference type="NCBI Taxonomy" id="29158"/>
    <lineage>
        <taxon>Eukaryota</taxon>
        <taxon>Metazoa</taxon>
        <taxon>Spiralia</taxon>
        <taxon>Lophotrochozoa</taxon>
        <taxon>Mollusca</taxon>
        <taxon>Bivalvia</taxon>
        <taxon>Autobranchia</taxon>
        <taxon>Pteriomorphia</taxon>
        <taxon>Mytilida</taxon>
        <taxon>Mytiloidea</taxon>
        <taxon>Mytilidae</taxon>
        <taxon>Mytilinae</taxon>
        <taxon>Mytilus</taxon>
    </lineage>
</organism>
<keyword evidence="6" id="KW-0325">Glycoprotein</keyword>
<keyword evidence="2" id="KW-0812">Transmembrane</keyword>
<dbReference type="GO" id="GO:0015020">
    <property type="term" value="F:glucuronosyltransferase activity"/>
    <property type="evidence" value="ECO:0007669"/>
    <property type="project" value="TreeGrafter"/>
</dbReference>
<dbReference type="GO" id="GO:0005794">
    <property type="term" value="C:Golgi apparatus"/>
    <property type="evidence" value="ECO:0007669"/>
    <property type="project" value="TreeGrafter"/>
</dbReference>